<protein>
    <submittedName>
        <fullName evidence="2">Uncharacterized protein</fullName>
    </submittedName>
</protein>
<feature type="region of interest" description="Disordered" evidence="1">
    <location>
        <begin position="39"/>
        <end position="79"/>
    </location>
</feature>
<dbReference type="EMBL" id="BLLF01000281">
    <property type="protein sequence ID" value="GFH10026.1"/>
    <property type="molecule type" value="Genomic_DNA"/>
</dbReference>
<feature type="region of interest" description="Disordered" evidence="1">
    <location>
        <begin position="101"/>
        <end position="140"/>
    </location>
</feature>
<evidence type="ECO:0000313" key="2">
    <source>
        <dbReference type="EMBL" id="GFH10026.1"/>
    </source>
</evidence>
<dbReference type="AlphaFoldDB" id="A0A699YSW7"/>
<sequence length="140" mass="13551">MTTAATPLSLWCRLAGGTGWGGGAAEHCGNEVGSAYGWGGGEAGGSLREREGGVSGVSGGGEAAVRGPGEGTAGVQPPSVSLSPACPALCARPAQAHYQHPHGVSCLPASHAGGRTRPSSRDAAAGPQPGCTGRPTPPQC</sequence>
<organism evidence="2 3">
    <name type="scientific">Haematococcus lacustris</name>
    <name type="common">Green alga</name>
    <name type="synonym">Haematococcus pluvialis</name>
    <dbReference type="NCBI Taxonomy" id="44745"/>
    <lineage>
        <taxon>Eukaryota</taxon>
        <taxon>Viridiplantae</taxon>
        <taxon>Chlorophyta</taxon>
        <taxon>core chlorophytes</taxon>
        <taxon>Chlorophyceae</taxon>
        <taxon>CS clade</taxon>
        <taxon>Chlamydomonadales</taxon>
        <taxon>Haematococcaceae</taxon>
        <taxon>Haematococcus</taxon>
    </lineage>
</organism>
<evidence type="ECO:0000256" key="1">
    <source>
        <dbReference type="SAM" id="MobiDB-lite"/>
    </source>
</evidence>
<gene>
    <name evidence="2" type="ORF">HaLaN_05269</name>
</gene>
<dbReference type="Proteomes" id="UP000485058">
    <property type="component" value="Unassembled WGS sequence"/>
</dbReference>
<evidence type="ECO:0000313" key="3">
    <source>
        <dbReference type="Proteomes" id="UP000485058"/>
    </source>
</evidence>
<proteinExistence type="predicted"/>
<keyword evidence="3" id="KW-1185">Reference proteome</keyword>
<accession>A0A699YSW7</accession>
<name>A0A699YSW7_HAELA</name>
<feature type="compositionally biased region" description="Gly residues" evidence="1">
    <location>
        <begin position="53"/>
        <end position="72"/>
    </location>
</feature>
<reference evidence="2 3" key="1">
    <citation type="submission" date="2020-02" db="EMBL/GenBank/DDBJ databases">
        <title>Draft genome sequence of Haematococcus lacustris strain NIES-144.</title>
        <authorList>
            <person name="Morimoto D."/>
            <person name="Nakagawa S."/>
            <person name="Yoshida T."/>
            <person name="Sawayama S."/>
        </authorList>
    </citation>
    <scope>NUCLEOTIDE SEQUENCE [LARGE SCALE GENOMIC DNA]</scope>
    <source>
        <strain evidence="2 3">NIES-144</strain>
    </source>
</reference>
<comment type="caution">
    <text evidence="2">The sequence shown here is derived from an EMBL/GenBank/DDBJ whole genome shotgun (WGS) entry which is preliminary data.</text>
</comment>